<dbReference type="SUPFAM" id="SSF52087">
    <property type="entry name" value="CRAL/TRIO domain"/>
    <property type="match status" value="1"/>
</dbReference>
<dbReference type="InterPro" id="IPR001251">
    <property type="entry name" value="CRAL-TRIO_dom"/>
</dbReference>
<dbReference type="Pfam" id="PF03765">
    <property type="entry name" value="CRAL_TRIO_N"/>
    <property type="match status" value="1"/>
</dbReference>
<gene>
    <name evidence="3" type="ORF">DFH07DRAFT_927878</name>
</gene>
<proteinExistence type="predicted"/>
<dbReference type="Gene3D" id="1.10.8.20">
    <property type="entry name" value="N-terminal domain of phosphatidylinositol transfer protein sec14p"/>
    <property type="match status" value="1"/>
</dbReference>
<reference evidence="3" key="1">
    <citation type="submission" date="2023-03" db="EMBL/GenBank/DDBJ databases">
        <title>Massive genome expansion in bonnet fungi (Mycena s.s.) driven by repeated elements and novel gene families across ecological guilds.</title>
        <authorList>
            <consortium name="Lawrence Berkeley National Laboratory"/>
            <person name="Harder C.B."/>
            <person name="Miyauchi S."/>
            <person name="Viragh M."/>
            <person name="Kuo A."/>
            <person name="Thoen E."/>
            <person name="Andreopoulos B."/>
            <person name="Lu D."/>
            <person name="Skrede I."/>
            <person name="Drula E."/>
            <person name="Henrissat B."/>
            <person name="Morin E."/>
            <person name="Kohler A."/>
            <person name="Barry K."/>
            <person name="LaButti K."/>
            <person name="Morin E."/>
            <person name="Salamov A."/>
            <person name="Lipzen A."/>
            <person name="Mereny Z."/>
            <person name="Hegedus B."/>
            <person name="Baldrian P."/>
            <person name="Stursova M."/>
            <person name="Weitz H."/>
            <person name="Taylor A."/>
            <person name="Grigoriev I.V."/>
            <person name="Nagy L.G."/>
            <person name="Martin F."/>
            <person name="Kauserud H."/>
        </authorList>
    </citation>
    <scope>NUCLEOTIDE SEQUENCE</scope>
    <source>
        <strain evidence="3">CBHHK188m</strain>
    </source>
</reference>
<dbReference type="InterPro" id="IPR011074">
    <property type="entry name" value="CRAL/TRIO_N_dom"/>
</dbReference>
<sequence>MTGELPNGASTSTQDPLAGQIGHLSPEQEATFVEFKEACEKDGVYRPGEGQTTLNDVALLRYLRARKFQVNDALKQLKDTEIWRKTNKLDELYDTFDIDTFEEARKVYHQWTGRRDISGRPVYVYEISHIKNHMASFEKSSTILKNTAPSSASDPIPPKLRMICALYENMSEFVLPLCNAVPDRPNPETPVSTTSHIVDISNVGLMQFWNLKGHMQAASTLATAHYPETLDRLFILGAPSFFPTVWGWIKRWFDPVTTSKIFILSAADVQPTLTRFMRPADLPKKYGGELEWEYGMPPSVDGEIARAVPGLASNGWVRGPLRWVAQPGGGGQVVARGTSKGKERNEVVGTLGGGDKTTA</sequence>
<evidence type="ECO:0000256" key="1">
    <source>
        <dbReference type="SAM" id="MobiDB-lite"/>
    </source>
</evidence>
<feature type="compositionally biased region" description="Gly residues" evidence="1">
    <location>
        <begin position="350"/>
        <end position="359"/>
    </location>
</feature>
<dbReference type="SMART" id="SM01100">
    <property type="entry name" value="CRAL_TRIO_N"/>
    <property type="match status" value="1"/>
</dbReference>
<organism evidence="3 4">
    <name type="scientific">Mycena maculata</name>
    <dbReference type="NCBI Taxonomy" id="230809"/>
    <lineage>
        <taxon>Eukaryota</taxon>
        <taxon>Fungi</taxon>
        <taxon>Dikarya</taxon>
        <taxon>Basidiomycota</taxon>
        <taxon>Agaricomycotina</taxon>
        <taxon>Agaricomycetes</taxon>
        <taxon>Agaricomycetidae</taxon>
        <taxon>Agaricales</taxon>
        <taxon>Marasmiineae</taxon>
        <taxon>Mycenaceae</taxon>
        <taxon>Mycena</taxon>
    </lineage>
</organism>
<evidence type="ECO:0000313" key="3">
    <source>
        <dbReference type="EMBL" id="KAJ7736007.1"/>
    </source>
</evidence>
<dbReference type="Gene3D" id="3.40.525.10">
    <property type="entry name" value="CRAL-TRIO lipid binding domain"/>
    <property type="match status" value="1"/>
</dbReference>
<dbReference type="PANTHER" id="PTHR45657">
    <property type="entry name" value="CRAL-TRIO DOMAIN-CONTAINING PROTEIN YKL091C-RELATED"/>
    <property type="match status" value="1"/>
</dbReference>
<dbReference type="SUPFAM" id="SSF46938">
    <property type="entry name" value="CRAL/TRIO N-terminal domain"/>
    <property type="match status" value="1"/>
</dbReference>
<dbReference type="PROSITE" id="PS50191">
    <property type="entry name" value="CRAL_TRIO"/>
    <property type="match status" value="1"/>
</dbReference>
<dbReference type="InterPro" id="IPR036865">
    <property type="entry name" value="CRAL-TRIO_dom_sf"/>
</dbReference>
<feature type="region of interest" description="Disordered" evidence="1">
    <location>
        <begin position="328"/>
        <end position="359"/>
    </location>
</feature>
<accession>A0AAD7I7A6</accession>
<dbReference type="InterPro" id="IPR051026">
    <property type="entry name" value="PI/PC_transfer"/>
</dbReference>
<dbReference type="Proteomes" id="UP001215280">
    <property type="component" value="Unassembled WGS sequence"/>
</dbReference>
<feature type="domain" description="CRAL-TRIO" evidence="2">
    <location>
        <begin position="111"/>
        <end position="294"/>
    </location>
</feature>
<dbReference type="CDD" id="cd00170">
    <property type="entry name" value="SEC14"/>
    <property type="match status" value="1"/>
</dbReference>
<dbReference type="AlphaFoldDB" id="A0AAD7I7A6"/>
<evidence type="ECO:0000259" key="2">
    <source>
        <dbReference type="PROSITE" id="PS50191"/>
    </source>
</evidence>
<feature type="region of interest" description="Disordered" evidence="1">
    <location>
        <begin position="1"/>
        <end position="21"/>
    </location>
</feature>
<dbReference type="EMBL" id="JARJLG010000151">
    <property type="protein sequence ID" value="KAJ7736007.1"/>
    <property type="molecule type" value="Genomic_DNA"/>
</dbReference>
<keyword evidence="4" id="KW-1185">Reference proteome</keyword>
<dbReference type="SMART" id="SM00516">
    <property type="entry name" value="SEC14"/>
    <property type="match status" value="1"/>
</dbReference>
<dbReference type="PANTHER" id="PTHR45657:SF3">
    <property type="entry name" value="TRANSPORTER, PUTATIVE (AFU_ORTHOLOGUE AFUA_5G09260)-RELATED"/>
    <property type="match status" value="1"/>
</dbReference>
<evidence type="ECO:0000313" key="4">
    <source>
        <dbReference type="Proteomes" id="UP001215280"/>
    </source>
</evidence>
<comment type="caution">
    <text evidence="3">The sequence shown here is derived from an EMBL/GenBank/DDBJ whole genome shotgun (WGS) entry which is preliminary data.</text>
</comment>
<dbReference type="Pfam" id="PF00650">
    <property type="entry name" value="CRAL_TRIO"/>
    <property type="match status" value="1"/>
</dbReference>
<dbReference type="InterPro" id="IPR036273">
    <property type="entry name" value="CRAL/TRIO_N_dom_sf"/>
</dbReference>
<protein>
    <submittedName>
        <fullName evidence="3">CRAL-TRIO domain-containing protein</fullName>
    </submittedName>
</protein>
<name>A0AAD7I7A6_9AGAR</name>